<proteinExistence type="predicted"/>
<sequence>MQHLTIRTAWHDSAWNGTVCAHPTANPYCLDLPRIRESRDDAHELAKASRTFDVLGPSGLPPCAGESGGFMNPTPWIREFRHPYTSIPKTQATHGHLLPTVLKVPEYTTFATPFAWMLRSRSATIEERLPEALSPDQEPPFPSPWVFAAARQRELSDACFRQISPDGSLVLFYTKSGHPLGDHINRLVVGIGRITKLSGIIDHEAPAGSPTFPLWERMVSHSIRPEGADGLLLPYHAYLAATGDPAEDARRRELLGEIAVFPESAQIAGFSYGSEVIGPDVALTTLERALTAVRAVIRHGVATGPWADREEWLNARIAETWLDRGAFPGAGAVLEALGLRLATSLLLDLRRDGSLAPAADPWPLLDALLRGVGTPPNRVYEPDLAAARKTWTALPEPRRDLVKLLSRFALTTAAAKRWLEPGLRDDATTRPISDADLLRNPYLVAEVDLGDGVDLPVSLPTVDRGLLPDPTVAVRAPLPPPSHVDSAGDERRVAATVVTLLREAAAEGDALLRVDEVLSRIADLALSPPVVVSSDWIAGHVGADHPTLRLVRVAEGGPACLQLRELAERGRTLARVLDARAGRSLPSLGERWRDLLVTAITAGGGTVDATNERHARALDEQAEALEQITTRKLAVLVGPAGTGKTSVVGALLASAKLNAEGVLLLAPTGKATVRLAHKTNAKALNVAQFLHKLKRYDGTRQRVLFEGAEKYAQERTVVVDEASMLTEDQLAALLEALDQMHVRRLILVGDPSQLPPIGVGRPFADLVAHLSASARADALARLTVELRTKGERPSDILRLASLFTNESQQVDAESVIGELAANADGTGSAAGAGGADSDVRLVFWQTPAELHARLLDELAQALGMTGPDDSAGYAKALGLTAEGWVPFDDHSGAERFQVLSPVRMRELGTYELNRFLQRHFRAADLAASRTHYGVSYGPEEIVVRDKVMLLRNGMRDGYDWAQGVKIRDYLANGEVGLLARQKRPWARVAFADRKQRHFNFRIASSNAEKVDLELAYALTVHKAQGSEFRTVLVVVPEESRLLSRELVYTALTRAQERLVLLVQGQDVTTLRELTRPGRSETARRNTNLFVGGVRRLDPDVPFAEHLVHRTAGGELVRSKSEVIIANLLRAARVPYLYEHPLRGHTGTIHPDFTIVDPAGDPIVWEHLGMLDRPGYRASWERRQRWYEENGFTLGTNLFTSAEDNGVLDSQALDRQVAMIREMVE</sequence>
<gene>
    <name evidence="4" type="ORF">SAMN05421812_101725</name>
</gene>
<dbReference type="RefSeq" id="WP_089244549.1">
    <property type="nucleotide sequence ID" value="NZ_FZPH01000001.1"/>
</dbReference>
<keyword evidence="5" id="KW-1185">Reference proteome</keyword>
<name>A0A239H7E3_9ACTN</name>
<organism evidence="4 5">
    <name type="scientific">Asanoa hainanensis</name>
    <dbReference type="NCBI Taxonomy" id="560556"/>
    <lineage>
        <taxon>Bacteria</taxon>
        <taxon>Bacillati</taxon>
        <taxon>Actinomycetota</taxon>
        <taxon>Actinomycetes</taxon>
        <taxon>Micromonosporales</taxon>
        <taxon>Micromonosporaceae</taxon>
        <taxon>Asanoa</taxon>
    </lineage>
</organism>
<dbReference type="InterPro" id="IPR003593">
    <property type="entry name" value="AAA+_ATPase"/>
</dbReference>
<dbReference type="PANTHER" id="PTHR43788:SF6">
    <property type="entry name" value="DNA HELICASE B"/>
    <property type="match status" value="1"/>
</dbReference>
<dbReference type="EMBL" id="FZPH01000001">
    <property type="protein sequence ID" value="SNS77142.1"/>
    <property type="molecule type" value="Genomic_DNA"/>
</dbReference>
<reference evidence="4 5" key="1">
    <citation type="submission" date="2017-06" db="EMBL/GenBank/DDBJ databases">
        <authorList>
            <person name="Kim H.J."/>
            <person name="Triplett B.A."/>
        </authorList>
    </citation>
    <scope>NUCLEOTIDE SEQUENCE [LARGE SCALE GENOMIC DNA]</scope>
    <source>
        <strain evidence="4 5">CGMCC 4.5593</strain>
    </source>
</reference>
<dbReference type="CDD" id="cd18809">
    <property type="entry name" value="SF1_C_RecD"/>
    <property type="match status" value="1"/>
</dbReference>
<keyword evidence="4" id="KW-0378">Hydrolase</keyword>
<dbReference type="InterPro" id="IPR027785">
    <property type="entry name" value="UvrD-like_helicase_C"/>
</dbReference>
<dbReference type="Pfam" id="PF13604">
    <property type="entry name" value="AAA_30"/>
    <property type="match status" value="1"/>
</dbReference>
<keyword evidence="1" id="KW-0547">Nucleotide-binding</keyword>
<evidence type="ECO:0000256" key="1">
    <source>
        <dbReference type="ARBA" id="ARBA00022741"/>
    </source>
</evidence>
<dbReference type="OrthoDB" id="4524286at2"/>
<dbReference type="PANTHER" id="PTHR43788">
    <property type="entry name" value="DNA2/NAM7 HELICASE FAMILY MEMBER"/>
    <property type="match status" value="1"/>
</dbReference>
<dbReference type="Gene3D" id="2.30.30.940">
    <property type="match status" value="1"/>
</dbReference>
<dbReference type="Pfam" id="PF13538">
    <property type="entry name" value="UvrD_C_2"/>
    <property type="match status" value="1"/>
</dbReference>
<evidence type="ECO:0000259" key="3">
    <source>
        <dbReference type="SMART" id="SM00382"/>
    </source>
</evidence>
<accession>A0A239H7E3</accession>
<evidence type="ECO:0000313" key="4">
    <source>
        <dbReference type="EMBL" id="SNS77142.1"/>
    </source>
</evidence>
<dbReference type="Proteomes" id="UP000198362">
    <property type="component" value="Unassembled WGS sequence"/>
</dbReference>
<dbReference type="GO" id="GO:0003678">
    <property type="term" value="F:DNA helicase activity"/>
    <property type="evidence" value="ECO:0007669"/>
    <property type="project" value="UniProtKB-ARBA"/>
</dbReference>
<evidence type="ECO:0000313" key="5">
    <source>
        <dbReference type="Proteomes" id="UP000198362"/>
    </source>
</evidence>
<keyword evidence="2" id="KW-0067">ATP-binding</keyword>
<evidence type="ECO:0000256" key="2">
    <source>
        <dbReference type="ARBA" id="ARBA00022840"/>
    </source>
</evidence>
<dbReference type="AlphaFoldDB" id="A0A239H7E3"/>
<dbReference type="InterPro" id="IPR050534">
    <property type="entry name" value="Coronavir_polyprotein_1ab"/>
</dbReference>
<dbReference type="CDD" id="cd17933">
    <property type="entry name" value="DEXSc_RecD-like"/>
    <property type="match status" value="1"/>
</dbReference>
<dbReference type="InterPro" id="IPR027417">
    <property type="entry name" value="P-loop_NTPase"/>
</dbReference>
<dbReference type="SMART" id="SM00382">
    <property type="entry name" value="AAA"/>
    <property type="match status" value="1"/>
</dbReference>
<keyword evidence="4" id="KW-0347">Helicase</keyword>
<protein>
    <submittedName>
        <fullName evidence="4">UvrD-like helicase C-terminal domain-containing protein</fullName>
    </submittedName>
</protein>
<dbReference type="SUPFAM" id="SSF52540">
    <property type="entry name" value="P-loop containing nucleoside triphosphate hydrolases"/>
    <property type="match status" value="1"/>
</dbReference>
<dbReference type="Gene3D" id="3.40.50.300">
    <property type="entry name" value="P-loop containing nucleotide triphosphate hydrolases"/>
    <property type="match status" value="2"/>
</dbReference>
<feature type="domain" description="AAA+ ATPase" evidence="3">
    <location>
        <begin position="630"/>
        <end position="773"/>
    </location>
</feature>
<dbReference type="GO" id="GO:0005524">
    <property type="term" value="F:ATP binding"/>
    <property type="evidence" value="ECO:0007669"/>
    <property type="project" value="UniProtKB-KW"/>
</dbReference>